<protein>
    <submittedName>
        <fullName evidence="2">Transcriptional regulator, XRE family</fullName>
    </submittedName>
</protein>
<dbReference type="InterPro" id="IPR001387">
    <property type="entry name" value="Cro/C1-type_HTH"/>
</dbReference>
<sequence length="149" mass="16809">MNGRETMPESDTRTIHHVDAHVGQRVRQRRTALILDQETLARRIGVSFQQIQKYERGRNRISASRLYDIAKALAVPIDYFFSDLERGDPRHDGALAEDMGRLAQGGSAPPDPLRLTQSLDLAQAFWALPDDGMRQSFIALLKAMSSFED</sequence>
<dbReference type="SUPFAM" id="SSF47413">
    <property type="entry name" value="lambda repressor-like DNA-binding domains"/>
    <property type="match status" value="1"/>
</dbReference>
<keyword evidence="3" id="KW-1185">Reference proteome</keyword>
<proteinExistence type="predicted"/>
<dbReference type="eggNOG" id="COG1396">
    <property type="taxonomic scope" value="Bacteria"/>
</dbReference>
<dbReference type="EnsemblBacteria" id="ABC24037">
    <property type="protein sequence ID" value="ABC24037"/>
    <property type="gene ID" value="Rru_A3242"/>
</dbReference>
<dbReference type="PROSITE" id="PS50943">
    <property type="entry name" value="HTH_CROC1"/>
    <property type="match status" value="1"/>
</dbReference>
<dbReference type="Pfam" id="PF01381">
    <property type="entry name" value="HTH_3"/>
    <property type="match status" value="1"/>
</dbReference>
<dbReference type="EMBL" id="CP000230">
    <property type="protein sequence ID" value="ABC24037.1"/>
    <property type="molecule type" value="Genomic_DNA"/>
</dbReference>
<dbReference type="PhylomeDB" id="Q2RPA8"/>
<evidence type="ECO:0000313" key="2">
    <source>
        <dbReference type="EMBL" id="ABC24037.1"/>
    </source>
</evidence>
<dbReference type="SMART" id="SM00530">
    <property type="entry name" value="HTH_XRE"/>
    <property type="match status" value="1"/>
</dbReference>
<dbReference type="InterPro" id="IPR010982">
    <property type="entry name" value="Lambda_DNA-bd_dom_sf"/>
</dbReference>
<dbReference type="KEGG" id="rru:Rru_A3242"/>
<dbReference type="GO" id="GO:0003677">
    <property type="term" value="F:DNA binding"/>
    <property type="evidence" value="ECO:0007669"/>
    <property type="project" value="InterPro"/>
</dbReference>
<dbReference type="CDD" id="cd00093">
    <property type="entry name" value="HTH_XRE"/>
    <property type="match status" value="1"/>
</dbReference>
<dbReference type="STRING" id="269796.Rru_A3242"/>
<dbReference type="AlphaFoldDB" id="Q2RPA8"/>
<gene>
    <name evidence="2" type="ordered locus">Rru_A3242</name>
</gene>
<feature type="domain" description="HTH cro/C1-type" evidence="1">
    <location>
        <begin position="26"/>
        <end position="80"/>
    </location>
</feature>
<dbReference type="Gene3D" id="1.10.260.40">
    <property type="entry name" value="lambda repressor-like DNA-binding domains"/>
    <property type="match status" value="1"/>
</dbReference>
<organism evidence="2 3">
    <name type="scientific">Rhodospirillum rubrum (strain ATCC 11170 / ATH 1.1.1 / DSM 467 / LMG 4362 / NCIMB 8255 / S1)</name>
    <dbReference type="NCBI Taxonomy" id="269796"/>
    <lineage>
        <taxon>Bacteria</taxon>
        <taxon>Pseudomonadati</taxon>
        <taxon>Pseudomonadota</taxon>
        <taxon>Alphaproteobacteria</taxon>
        <taxon>Rhodospirillales</taxon>
        <taxon>Rhodospirillaceae</taxon>
        <taxon>Rhodospirillum</taxon>
    </lineage>
</organism>
<dbReference type="PATRIC" id="fig|269796.9.peg.3356"/>
<evidence type="ECO:0000313" key="3">
    <source>
        <dbReference type="Proteomes" id="UP000001929"/>
    </source>
</evidence>
<evidence type="ECO:0000259" key="1">
    <source>
        <dbReference type="PROSITE" id="PS50943"/>
    </source>
</evidence>
<accession>Q2RPA8</accession>
<dbReference type="HOGENOM" id="CLU_066192_26_0_5"/>
<reference evidence="2 3" key="1">
    <citation type="journal article" date="2011" name="Stand. Genomic Sci.">
        <title>Complete genome sequence of Rhodospirillum rubrum type strain (S1).</title>
        <authorList>
            <person name="Munk A.C."/>
            <person name="Copeland A."/>
            <person name="Lucas S."/>
            <person name="Lapidus A."/>
            <person name="Del Rio T.G."/>
            <person name="Barry K."/>
            <person name="Detter J.C."/>
            <person name="Hammon N."/>
            <person name="Israni S."/>
            <person name="Pitluck S."/>
            <person name="Brettin T."/>
            <person name="Bruce D."/>
            <person name="Han C."/>
            <person name="Tapia R."/>
            <person name="Gilna P."/>
            <person name="Schmutz J."/>
            <person name="Larimer F."/>
            <person name="Land M."/>
            <person name="Kyrpides N.C."/>
            <person name="Mavromatis K."/>
            <person name="Richardson P."/>
            <person name="Rohde M."/>
            <person name="Goker M."/>
            <person name="Klenk H.P."/>
            <person name="Zhang Y."/>
            <person name="Roberts G.P."/>
            <person name="Reslewic S."/>
            <person name="Schwartz D.C."/>
        </authorList>
    </citation>
    <scope>NUCLEOTIDE SEQUENCE [LARGE SCALE GENOMIC DNA]</scope>
    <source>
        <strain evidence="3">ATCC 11170 / ATH 1.1.1 / DSM 467 / LMG 4362 / NCIMB 8255 / S1</strain>
    </source>
</reference>
<dbReference type="Proteomes" id="UP000001929">
    <property type="component" value="Chromosome"/>
</dbReference>
<name>Q2RPA8_RHORT</name>